<sequence length="57" mass="7050">MCLRNVYILRRIYVRLVKEKMYSDLSKKQQIAYKAWIHEFRAWVKTTYKPVSRVVNE</sequence>
<organism evidence="1">
    <name type="scientific">marine sediment metagenome</name>
    <dbReference type="NCBI Taxonomy" id="412755"/>
    <lineage>
        <taxon>unclassified sequences</taxon>
        <taxon>metagenomes</taxon>
        <taxon>ecological metagenomes</taxon>
    </lineage>
</organism>
<accession>X0Z3H2</accession>
<reference evidence="1" key="1">
    <citation type="journal article" date="2014" name="Front. Microbiol.">
        <title>High frequency of phylogenetically diverse reductive dehalogenase-homologous genes in deep subseafloor sedimentary metagenomes.</title>
        <authorList>
            <person name="Kawai M."/>
            <person name="Futagami T."/>
            <person name="Toyoda A."/>
            <person name="Takaki Y."/>
            <person name="Nishi S."/>
            <person name="Hori S."/>
            <person name="Arai W."/>
            <person name="Tsubouchi T."/>
            <person name="Morono Y."/>
            <person name="Uchiyama I."/>
            <person name="Ito T."/>
            <person name="Fujiyama A."/>
            <person name="Inagaki F."/>
            <person name="Takami H."/>
        </authorList>
    </citation>
    <scope>NUCLEOTIDE SEQUENCE</scope>
    <source>
        <strain evidence="1">Expedition CK06-06</strain>
    </source>
</reference>
<protein>
    <submittedName>
        <fullName evidence="1">Uncharacterized protein</fullName>
    </submittedName>
</protein>
<evidence type="ECO:0000313" key="1">
    <source>
        <dbReference type="EMBL" id="GAG52997.1"/>
    </source>
</evidence>
<name>X0Z3H2_9ZZZZ</name>
<comment type="caution">
    <text evidence="1">The sequence shown here is derived from an EMBL/GenBank/DDBJ whole genome shotgun (WGS) entry which is preliminary data.</text>
</comment>
<dbReference type="AlphaFoldDB" id="X0Z3H2"/>
<gene>
    <name evidence="1" type="ORF">S01H1_76090</name>
</gene>
<proteinExistence type="predicted"/>
<dbReference type="EMBL" id="BARS01051043">
    <property type="protein sequence ID" value="GAG52997.1"/>
    <property type="molecule type" value="Genomic_DNA"/>
</dbReference>